<dbReference type="Gene3D" id="1.20.58.110">
    <property type="entry name" value="Ribosomal protein S20"/>
    <property type="match status" value="1"/>
</dbReference>
<dbReference type="EMBL" id="UINC01004391">
    <property type="protein sequence ID" value="SVA13982.1"/>
    <property type="molecule type" value="Genomic_DNA"/>
</dbReference>
<dbReference type="NCBIfam" id="TIGR00029">
    <property type="entry name" value="S20"/>
    <property type="match status" value="1"/>
</dbReference>
<reference evidence="5" key="1">
    <citation type="submission" date="2018-05" db="EMBL/GenBank/DDBJ databases">
        <authorList>
            <person name="Lanie J.A."/>
            <person name="Ng W.-L."/>
            <person name="Kazmierczak K.M."/>
            <person name="Andrzejewski T.M."/>
            <person name="Davidsen T.M."/>
            <person name="Wayne K.J."/>
            <person name="Tettelin H."/>
            <person name="Glass J.I."/>
            <person name="Rusch D."/>
            <person name="Podicherti R."/>
            <person name="Tsui H.-C.T."/>
            <person name="Winkler M.E."/>
        </authorList>
    </citation>
    <scope>NUCLEOTIDE SEQUENCE</scope>
</reference>
<evidence type="ECO:0000256" key="3">
    <source>
        <dbReference type="ARBA" id="ARBA00022980"/>
    </source>
</evidence>
<dbReference type="GO" id="GO:0019843">
    <property type="term" value="F:rRNA binding"/>
    <property type="evidence" value="ECO:0007669"/>
    <property type="project" value="UniProtKB-KW"/>
</dbReference>
<evidence type="ECO:0008006" key="6">
    <source>
        <dbReference type="Google" id="ProtNLM"/>
    </source>
</evidence>
<organism evidence="5">
    <name type="scientific">marine metagenome</name>
    <dbReference type="NCBI Taxonomy" id="408172"/>
    <lineage>
        <taxon>unclassified sequences</taxon>
        <taxon>metagenomes</taxon>
        <taxon>ecological metagenomes</taxon>
    </lineage>
</organism>
<dbReference type="GO" id="GO:0003735">
    <property type="term" value="F:structural constituent of ribosome"/>
    <property type="evidence" value="ECO:0007669"/>
    <property type="project" value="InterPro"/>
</dbReference>
<keyword evidence="3" id="KW-0689">Ribosomal protein</keyword>
<name>A0A381TCV0_9ZZZZ</name>
<dbReference type="InterPro" id="IPR036510">
    <property type="entry name" value="Ribosomal_bS20_sf"/>
</dbReference>
<dbReference type="AlphaFoldDB" id="A0A381TCV0"/>
<dbReference type="GO" id="GO:0005840">
    <property type="term" value="C:ribosome"/>
    <property type="evidence" value="ECO:0007669"/>
    <property type="project" value="UniProtKB-KW"/>
</dbReference>
<gene>
    <name evidence="5" type="ORF">METZ01_LOCUS66836</name>
</gene>
<accession>A0A381TCV0</accession>
<proteinExistence type="inferred from homology"/>
<dbReference type="InterPro" id="IPR002583">
    <property type="entry name" value="Ribosomal_bS20"/>
</dbReference>
<dbReference type="SUPFAM" id="SSF46992">
    <property type="entry name" value="Ribosomal protein S20"/>
    <property type="match status" value="1"/>
</dbReference>
<sequence>MANHKSAKKRCKQALKRNEVNRSLLSKIKNNINIFHSLVSSKKADAIQKSLGSVNSALAKAVKKGLIKKEFASRKLSSLSNTIDKK</sequence>
<evidence type="ECO:0000256" key="4">
    <source>
        <dbReference type="ARBA" id="ARBA00023274"/>
    </source>
</evidence>
<keyword evidence="1" id="KW-0699">rRNA-binding</keyword>
<dbReference type="GO" id="GO:0006412">
    <property type="term" value="P:translation"/>
    <property type="evidence" value="ECO:0007669"/>
    <property type="project" value="InterPro"/>
</dbReference>
<evidence type="ECO:0000313" key="5">
    <source>
        <dbReference type="EMBL" id="SVA13982.1"/>
    </source>
</evidence>
<dbReference type="GO" id="GO:1990904">
    <property type="term" value="C:ribonucleoprotein complex"/>
    <property type="evidence" value="ECO:0007669"/>
    <property type="project" value="UniProtKB-KW"/>
</dbReference>
<keyword evidence="4" id="KW-0687">Ribonucleoprotein</keyword>
<protein>
    <recommendedName>
        <fullName evidence="6">30S ribosomal protein S20</fullName>
    </recommendedName>
</protein>
<keyword evidence="2" id="KW-0694">RNA-binding</keyword>
<dbReference type="HAMAP" id="MF_00500">
    <property type="entry name" value="Ribosomal_bS20"/>
    <property type="match status" value="1"/>
</dbReference>
<evidence type="ECO:0000256" key="2">
    <source>
        <dbReference type="ARBA" id="ARBA00022884"/>
    </source>
</evidence>
<dbReference type="Pfam" id="PF01649">
    <property type="entry name" value="Ribosomal_S20p"/>
    <property type="match status" value="1"/>
</dbReference>
<evidence type="ECO:0000256" key="1">
    <source>
        <dbReference type="ARBA" id="ARBA00022730"/>
    </source>
</evidence>